<feature type="region of interest" description="Disordered" evidence="1">
    <location>
        <begin position="325"/>
        <end position="373"/>
    </location>
</feature>
<dbReference type="RefSeq" id="WP_144987482.1">
    <property type="nucleotide sequence ID" value="NZ_VNJK01000001.1"/>
</dbReference>
<comment type="caution">
    <text evidence="3">The sequence shown here is derived from an EMBL/GenBank/DDBJ whole genome shotgun (WGS) entry which is preliminary data.</text>
</comment>
<accession>A0A559IX66</accession>
<dbReference type="InterPro" id="IPR056937">
    <property type="entry name" value="YqbQ/XkdQ"/>
</dbReference>
<organism evidence="3 4">
    <name type="scientific">Paenibacillus agilis</name>
    <dbReference type="NCBI Taxonomy" id="3020863"/>
    <lineage>
        <taxon>Bacteria</taxon>
        <taxon>Bacillati</taxon>
        <taxon>Bacillota</taxon>
        <taxon>Bacilli</taxon>
        <taxon>Bacillales</taxon>
        <taxon>Paenibacillaceae</taxon>
        <taxon>Paenibacillus</taxon>
    </lineage>
</organism>
<proteinExistence type="predicted"/>
<dbReference type="OrthoDB" id="2651947at2"/>
<evidence type="ECO:0000256" key="1">
    <source>
        <dbReference type="SAM" id="MobiDB-lite"/>
    </source>
</evidence>
<evidence type="ECO:0000313" key="4">
    <source>
        <dbReference type="Proteomes" id="UP000318102"/>
    </source>
</evidence>
<dbReference type="EMBL" id="VNJK01000001">
    <property type="protein sequence ID" value="TVX92227.1"/>
    <property type="molecule type" value="Genomic_DNA"/>
</dbReference>
<feature type="domain" description="YqbQ/XkdQ" evidence="2">
    <location>
        <begin position="24"/>
        <end position="306"/>
    </location>
</feature>
<dbReference type="Pfam" id="PF24032">
    <property type="entry name" value="YQBQ"/>
    <property type="match status" value="1"/>
</dbReference>
<protein>
    <submittedName>
        <fullName evidence="3">Glycoside hydrolase</fullName>
    </submittedName>
</protein>
<feature type="compositionally biased region" description="Basic and acidic residues" evidence="1">
    <location>
        <begin position="327"/>
        <end position="354"/>
    </location>
</feature>
<dbReference type="Proteomes" id="UP000318102">
    <property type="component" value="Unassembled WGS sequence"/>
</dbReference>
<dbReference type="AlphaFoldDB" id="A0A559IX66"/>
<reference evidence="3 4" key="1">
    <citation type="submission" date="2019-07" db="EMBL/GenBank/DDBJ databases">
        <authorList>
            <person name="Kim J."/>
        </authorList>
    </citation>
    <scope>NUCLEOTIDE SEQUENCE [LARGE SCALE GENOMIC DNA]</scope>
    <source>
        <strain evidence="3 4">N4</strain>
    </source>
</reference>
<keyword evidence="4" id="KW-1185">Reference proteome</keyword>
<name>A0A559IX66_9BACL</name>
<gene>
    <name evidence="3" type="ORF">FPZ44_03630</name>
</gene>
<evidence type="ECO:0000259" key="2">
    <source>
        <dbReference type="Pfam" id="PF24032"/>
    </source>
</evidence>
<dbReference type="SUPFAM" id="SSF69279">
    <property type="entry name" value="Phage tail proteins"/>
    <property type="match status" value="1"/>
</dbReference>
<keyword evidence="3" id="KW-0378">Hydrolase</keyword>
<evidence type="ECO:0000313" key="3">
    <source>
        <dbReference type="EMBL" id="TVX92227.1"/>
    </source>
</evidence>
<sequence length="373" mass="42289">MTLQLIVNKQDVAPLLSGPPKINDEIDSVCRTLEFQLQAADGLTNYLGNAVQLYLGGKRWFYGFLEVTGWDANGVITYKAYDPLYFLKKNPYDYYCKNQTAKQIAAQVLSTVGIKAGILADTKSVLAPKLYQKAEGDKVIIDVLARTYKTTSKKYWLRFNPEEGREFGAEIYERVVPRDLWAFQRGVNMTSAKFDESLEEHFNVVHLINRETGKKVAKADKQLALDYGVRTHVEEVDKDKAATMERDAAALLVEKKKVKTTINMEGMNLNLAMPQFYSGDVIYVEEEMTQVFGAYHIRSVSQTIVDSKTIQLAFALQNAPDVPQIQFDDKQEQKKTKNKQGKKDKNKKDKDKDGNGSPGTYSPEMQKVIDKYM</sequence>
<dbReference type="GO" id="GO:0016787">
    <property type="term" value="F:hydrolase activity"/>
    <property type="evidence" value="ECO:0007669"/>
    <property type="project" value="UniProtKB-KW"/>
</dbReference>